<evidence type="ECO:0000313" key="2">
    <source>
        <dbReference type="Proteomes" id="UP001239111"/>
    </source>
</evidence>
<organism evidence="1 2">
    <name type="scientific">Eretmocerus hayati</name>
    <dbReference type="NCBI Taxonomy" id="131215"/>
    <lineage>
        <taxon>Eukaryota</taxon>
        <taxon>Metazoa</taxon>
        <taxon>Ecdysozoa</taxon>
        <taxon>Arthropoda</taxon>
        <taxon>Hexapoda</taxon>
        <taxon>Insecta</taxon>
        <taxon>Pterygota</taxon>
        <taxon>Neoptera</taxon>
        <taxon>Endopterygota</taxon>
        <taxon>Hymenoptera</taxon>
        <taxon>Apocrita</taxon>
        <taxon>Proctotrupomorpha</taxon>
        <taxon>Chalcidoidea</taxon>
        <taxon>Aphelinidae</taxon>
        <taxon>Aphelininae</taxon>
        <taxon>Eretmocerus</taxon>
    </lineage>
</organism>
<proteinExistence type="predicted"/>
<dbReference type="EMBL" id="CM056743">
    <property type="protein sequence ID" value="KAJ8670481.1"/>
    <property type="molecule type" value="Genomic_DNA"/>
</dbReference>
<comment type="caution">
    <text evidence="1">The sequence shown here is derived from an EMBL/GenBank/DDBJ whole genome shotgun (WGS) entry which is preliminary data.</text>
</comment>
<gene>
    <name evidence="1" type="ORF">QAD02_001740</name>
</gene>
<accession>A0ACC2NIM7</accession>
<reference evidence="1" key="1">
    <citation type="submission" date="2023-04" db="EMBL/GenBank/DDBJ databases">
        <title>A chromosome-level genome assembly of the parasitoid wasp Eretmocerus hayati.</title>
        <authorList>
            <person name="Zhong Y."/>
            <person name="Liu S."/>
            <person name="Liu Y."/>
        </authorList>
    </citation>
    <scope>NUCLEOTIDE SEQUENCE</scope>
    <source>
        <strain evidence="1">ZJU_SS_LIU_2023</strain>
    </source>
</reference>
<name>A0ACC2NIM7_9HYME</name>
<protein>
    <submittedName>
        <fullName evidence="1">Uncharacterized protein</fullName>
    </submittedName>
</protein>
<sequence length="542" mass="60841">MSKNVAKKPRKKAANGYKMPDPIPKGEIVTDLKKQRWIFGSSIGVGGFGEIYAAAPYKDKTPTDYPAVIKIEPHGNGPLFVEMHFYMRNASPNDINAWKKEKKLANLGMPPFLGSGSHECNGEKYRFVVMERYGTDLWKLFLENSRKFPEHTVYKVAWQIINVLEYIHNRMYVHADIKGANLLLDLKTQNQVFLVDFGLASKYTTKDEYKLDPKKAHNGTIEYTSRDAHMGVPTMRGDLEILLYNMIQWLCGSLPWEKNLKDPQLVHQQKEKALNNVQTFLKDCFSPVEVPAPISQFTTSLASMKYNETPNYSKFREILTKGLQKLDDTPTGKLEFSTKKANVQSVSTPKKTKASAAGDKTPAKKIKSSAVGDKTPAKAIKPATPAKAKSKVNSTPLKDSPAPPAKNHRLKQISTPLNDSLNNSIDSVILDEKCMSGRDMRRKLLANIDGDAEYEVQIKKRKMKISQPETPTKPVAKRGRKKMEVVNLDSSVTDSEPEVVAKGTKSRPALKSTPQNQKRASSKRASNRSEYDSEKDMFEESL</sequence>
<dbReference type="Proteomes" id="UP001239111">
    <property type="component" value="Chromosome 3"/>
</dbReference>
<keyword evidence="2" id="KW-1185">Reference proteome</keyword>
<evidence type="ECO:0000313" key="1">
    <source>
        <dbReference type="EMBL" id="KAJ8670481.1"/>
    </source>
</evidence>